<gene>
    <name evidence="2" type="ORF">GN244_ATG01167</name>
</gene>
<dbReference type="Proteomes" id="UP000602510">
    <property type="component" value="Unassembled WGS sequence"/>
</dbReference>
<dbReference type="EMBL" id="WSZM01000016">
    <property type="protein sequence ID" value="KAF4046421.1"/>
    <property type="molecule type" value="Genomic_DNA"/>
</dbReference>
<accession>A0A833TTF6</accession>
<feature type="region of interest" description="Disordered" evidence="1">
    <location>
        <begin position="29"/>
        <end position="52"/>
    </location>
</feature>
<dbReference type="AlphaFoldDB" id="A0A833TTF6"/>
<reference evidence="2" key="1">
    <citation type="submission" date="2020-04" db="EMBL/GenBank/DDBJ databases">
        <title>Hybrid Assembly of Korean Phytophthora infestans isolates.</title>
        <authorList>
            <person name="Prokchorchik M."/>
            <person name="Lee Y."/>
            <person name="Seo J."/>
            <person name="Cho J.-H."/>
            <person name="Park Y.-E."/>
            <person name="Jang D.-C."/>
            <person name="Im J.-S."/>
            <person name="Choi J.-G."/>
            <person name="Park H.-J."/>
            <person name="Lee G.-B."/>
            <person name="Lee Y.-G."/>
            <person name="Hong S.-Y."/>
            <person name="Cho K."/>
            <person name="Sohn K.H."/>
        </authorList>
    </citation>
    <scope>NUCLEOTIDE SEQUENCE</scope>
    <source>
        <strain evidence="2">KR_1_A1</strain>
    </source>
</reference>
<evidence type="ECO:0000313" key="2">
    <source>
        <dbReference type="EMBL" id="KAF4046421.1"/>
    </source>
</evidence>
<feature type="compositionally biased region" description="Basic and acidic residues" evidence="1">
    <location>
        <begin position="98"/>
        <end position="122"/>
    </location>
</feature>
<name>A0A833TTF6_PHYIN</name>
<proteinExistence type="predicted"/>
<feature type="region of interest" description="Disordered" evidence="1">
    <location>
        <begin position="92"/>
        <end position="128"/>
    </location>
</feature>
<evidence type="ECO:0000256" key="1">
    <source>
        <dbReference type="SAM" id="MobiDB-lite"/>
    </source>
</evidence>
<keyword evidence="3" id="KW-1185">Reference proteome</keyword>
<protein>
    <submittedName>
        <fullName evidence="2">Uncharacterized protein</fullName>
    </submittedName>
</protein>
<sequence>MKADVMLEDKERAERSRVTVRPAMAAARYVRTEGDNGSRTEGADGVVSSQADLRAGLSTEVAAKDGVSSADGGDDSVARVFITRRKARRAVKRQQVKRVVERRRSRDEEAAEEKERLNKEQWLKVTKQ</sequence>
<organism evidence="2 3">
    <name type="scientific">Phytophthora infestans</name>
    <name type="common">Potato late blight agent</name>
    <name type="synonym">Botrytis infestans</name>
    <dbReference type="NCBI Taxonomy" id="4787"/>
    <lineage>
        <taxon>Eukaryota</taxon>
        <taxon>Sar</taxon>
        <taxon>Stramenopiles</taxon>
        <taxon>Oomycota</taxon>
        <taxon>Peronosporomycetes</taxon>
        <taxon>Peronosporales</taxon>
        <taxon>Peronosporaceae</taxon>
        <taxon>Phytophthora</taxon>
    </lineage>
</organism>
<feature type="compositionally biased region" description="Basic and acidic residues" evidence="1">
    <location>
        <begin position="30"/>
        <end position="42"/>
    </location>
</feature>
<evidence type="ECO:0000313" key="3">
    <source>
        <dbReference type="Proteomes" id="UP000602510"/>
    </source>
</evidence>
<comment type="caution">
    <text evidence="2">The sequence shown here is derived from an EMBL/GenBank/DDBJ whole genome shotgun (WGS) entry which is preliminary data.</text>
</comment>